<dbReference type="RefSeq" id="WP_126397813.1">
    <property type="nucleotide sequence ID" value="NZ_AP018907.1"/>
</dbReference>
<evidence type="ECO:0000313" key="1">
    <source>
        <dbReference type="EMBL" id="BBF92108.1"/>
    </source>
</evidence>
<dbReference type="EMBL" id="AP018907">
    <property type="protein sequence ID" value="BBF92108.1"/>
    <property type="molecule type" value="Genomic_DNA"/>
</dbReference>
<sequence>MSADHRISEDILRGADQIAEFIFGSAKDRRKVYYLAEKSNLPVFRLGSLLCARRSVLTGWIAAQEARSTQGEIE</sequence>
<proteinExistence type="predicted"/>
<dbReference type="Proteomes" id="UP000266934">
    <property type="component" value="Chromosome"/>
</dbReference>
<gene>
    <name evidence="1" type="ORF">BLTE_07930</name>
</gene>
<organism evidence="1 2">
    <name type="scientific">Blastochloris tepida</name>
    <dbReference type="NCBI Taxonomy" id="2233851"/>
    <lineage>
        <taxon>Bacteria</taxon>
        <taxon>Pseudomonadati</taxon>
        <taxon>Pseudomonadota</taxon>
        <taxon>Alphaproteobacteria</taxon>
        <taxon>Hyphomicrobiales</taxon>
        <taxon>Blastochloridaceae</taxon>
        <taxon>Blastochloris</taxon>
    </lineage>
</organism>
<accession>A0A348FXS5</accession>
<dbReference type="KEGG" id="blag:BLTE_07930"/>
<evidence type="ECO:0000313" key="2">
    <source>
        <dbReference type="Proteomes" id="UP000266934"/>
    </source>
</evidence>
<dbReference type="AlphaFoldDB" id="A0A348FXS5"/>
<name>A0A348FXS5_9HYPH</name>
<dbReference type="OrthoDB" id="7365539at2"/>
<keyword evidence="2" id="KW-1185">Reference proteome</keyword>
<evidence type="ECO:0008006" key="3">
    <source>
        <dbReference type="Google" id="ProtNLM"/>
    </source>
</evidence>
<reference evidence="1 2" key="1">
    <citation type="submission" date="2018-08" db="EMBL/GenBank/DDBJ databases">
        <title>Complete genome sequencing of Blastochloris tepida GI.</title>
        <authorList>
            <person name="Tsukatani Y."/>
            <person name="Mori H."/>
        </authorList>
    </citation>
    <scope>NUCLEOTIDE SEQUENCE [LARGE SCALE GENOMIC DNA]</scope>
    <source>
        <strain evidence="1 2">GI</strain>
    </source>
</reference>
<protein>
    <recommendedName>
        <fullName evidence="3">DNA-binding protein</fullName>
    </recommendedName>
</protein>